<dbReference type="Proteomes" id="UP001177003">
    <property type="component" value="Chromosome 9"/>
</dbReference>
<evidence type="ECO:0000313" key="3">
    <source>
        <dbReference type="Proteomes" id="UP001177003"/>
    </source>
</evidence>
<accession>A0AA36ELW4</accession>
<sequence>MCIHPTFAVSVGVLFKRKVATAVVFCWLCLSFQNIEAKIPDGIESFTTTRSEKKQRAISSAISLLTNKKTRDLIMILNSKRFVEIFVNTLEQKKHHEAKLKEGLKDLAIKHMELQNSLSLVWPKQEATVAKTRDLKKVCLMEGL</sequence>
<gene>
    <name evidence="2" type="ORF">LSALG_LOCUS39234</name>
</gene>
<dbReference type="PANTHER" id="PTHR14894:SF0">
    <property type="entry name" value="CDK5 REGULATORY SUBUNIT-ASSOCIATED PROTEIN 3"/>
    <property type="match status" value="1"/>
</dbReference>
<protein>
    <submittedName>
        <fullName evidence="2">Uncharacterized protein</fullName>
    </submittedName>
</protein>
<evidence type="ECO:0000256" key="1">
    <source>
        <dbReference type="ARBA" id="ARBA00007478"/>
    </source>
</evidence>
<name>A0AA36ELW4_LACSI</name>
<dbReference type="InterPro" id="IPR008491">
    <property type="entry name" value="CDK5RAP3"/>
</dbReference>
<dbReference type="GO" id="GO:0012505">
    <property type="term" value="C:endomembrane system"/>
    <property type="evidence" value="ECO:0007669"/>
    <property type="project" value="TreeGrafter"/>
</dbReference>
<dbReference type="EMBL" id="OX465085">
    <property type="protein sequence ID" value="CAI9300612.1"/>
    <property type="molecule type" value="Genomic_DNA"/>
</dbReference>
<reference evidence="2" key="1">
    <citation type="submission" date="2023-04" db="EMBL/GenBank/DDBJ databases">
        <authorList>
            <person name="Vijverberg K."/>
            <person name="Xiong W."/>
            <person name="Schranz E."/>
        </authorList>
    </citation>
    <scope>NUCLEOTIDE SEQUENCE</scope>
</reference>
<evidence type="ECO:0000313" key="2">
    <source>
        <dbReference type="EMBL" id="CAI9300612.1"/>
    </source>
</evidence>
<proteinExistence type="inferred from homology"/>
<keyword evidence="3" id="KW-1185">Reference proteome</keyword>
<dbReference type="PANTHER" id="PTHR14894">
    <property type="entry name" value="CDK5 REGULATORY SUBUNIT-ASSOCIATED PROTEIN 3"/>
    <property type="match status" value="1"/>
</dbReference>
<comment type="similarity">
    <text evidence="1">Belongs to the CDK5RAP3 family.</text>
</comment>
<dbReference type="Pfam" id="PF05600">
    <property type="entry name" value="CDK5RAP3"/>
    <property type="match status" value="1"/>
</dbReference>
<dbReference type="AlphaFoldDB" id="A0AA36ELW4"/>
<organism evidence="2 3">
    <name type="scientific">Lactuca saligna</name>
    <name type="common">Willowleaf lettuce</name>
    <dbReference type="NCBI Taxonomy" id="75948"/>
    <lineage>
        <taxon>Eukaryota</taxon>
        <taxon>Viridiplantae</taxon>
        <taxon>Streptophyta</taxon>
        <taxon>Embryophyta</taxon>
        <taxon>Tracheophyta</taxon>
        <taxon>Spermatophyta</taxon>
        <taxon>Magnoliopsida</taxon>
        <taxon>eudicotyledons</taxon>
        <taxon>Gunneridae</taxon>
        <taxon>Pentapetalae</taxon>
        <taxon>asterids</taxon>
        <taxon>campanulids</taxon>
        <taxon>Asterales</taxon>
        <taxon>Asteraceae</taxon>
        <taxon>Cichorioideae</taxon>
        <taxon>Cichorieae</taxon>
        <taxon>Lactucinae</taxon>
        <taxon>Lactuca</taxon>
    </lineage>
</organism>
<dbReference type="GO" id="GO:0007346">
    <property type="term" value="P:regulation of mitotic cell cycle"/>
    <property type="evidence" value="ECO:0007669"/>
    <property type="project" value="TreeGrafter"/>
</dbReference>